<evidence type="ECO:0000313" key="2">
    <source>
        <dbReference type="Proteomes" id="UP000501690"/>
    </source>
</evidence>
<sequence length="150" mass="16849">MEDVFGGAFRCCCVRTTRGMHRSGSGGVYGRRSKVHEWWRLCVASQILVSLTVRESNEGWWWLHEWFSEFMVVVVVAVELMECGFKGGRDACRPEAVQNRGALTVQRWWFQSEHDSGDCIFCVEHGRFARKDGGGMSVGVVGAARTILAS</sequence>
<dbReference type="AlphaFoldDB" id="A0A4D6NFV4"/>
<dbReference type="EMBL" id="CP039354">
    <property type="protein sequence ID" value="QCE10837.1"/>
    <property type="molecule type" value="Genomic_DNA"/>
</dbReference>
<accession>A0A4D6NFV4</accession>
<dbReference type="Proteomes" id="UP000501690">
    <property type="component" value="Linkage Group LG10"/>
</dbReference>
<evidence type="ECO:0000313" key="1">
    <source>
        <dbReference type="EMBL" id="QCE10837.1"/>
    </source>
</evidence>
<name>A0A4D6NFV4_VIGUN</name>
<organism evidence="1 2">
    <name type="scientific">Vigna unguiculata</name>
    <name type="common">Cowpea</name>
    <dbReference type="NCBI Taxonomy" id="3917"/>
    <lineage>
        <taxon>Eukaryota</taxon>
        <taxon>Viridiplantae</taxon>
        <taxon>Streptophyta</taxon>
        <taxon>Embryophyta</taxon>
        <taxon>Tracheophyta</taxon>
        <taxon>Spermatophyta</taxon>
        <taxon>Magnoliopsida</taxon>
        <taxon>eudicotyledons</taxon>
        <taxon>Gunneridae</taxon>
        <taxon>Pentapetalae</taxon>
        <taxon>rosids</taxon>
        <taxon>fabids</taxon>
        <taxon>Fabales</taxon>
        <taxon>Fabaceae</taxon>
        <taxon>Papilionoideae</taxon>
        <taxon>50 kb inversion clade</taxon>
        <taxon>NPAAA clade</taxon>
        <taxon>indigoferoid/millettioid clade</taxon>
        <taxon>Phaseoleae</taxon>
        <taxon>Vigna</taxon>
    </lineage>
</organism>
<keyword evidence="2" id="KW-1185">Reference proteome</keyword>
<proteinExistence type="predicted"/>
<reference evidence="1 2" key="1">
    <citation type="submission" date="2019-04" db="EMBL/GenBank/DDBJ databases">
        <title>An improved genome assembly and genetic linkage map for asparagus bean, Vigna unguiculata ssp. sesquipedialis.</title>
        <authorList>
            <person name="Xia Q."/>
            <person name="Zhang R."/>
            <person name="Dong Y."/>
        </authorList>
    </citation>
    <scope>NUCLEOTIDE SEQUENCE [LARGE SCALE GENOMIC DNA]</scope>
    <source>
        <tissue evidence="1">Leaf</tissue>
    </source>
</reference>
<protein>
    <submittedName>
        <fullName evidence="1">Uncharacterized protein</fullName>
    </submittedName>
</protein>
<gene>
    <name evidence="1" type="ORF">DEO72_LG10g2069</name>
</gene>